<evidence type="ECO:0000313" key="2">
    <source>
        <dbReference type="EMBL" id="KAA0035692.1"/>
    </source>
</evidence>
<keyword evidence="2" id="KW-0131">Cell cycle</keyword>
<accession>A0A5A7SWP5</accession>
<comment type="caution">
    <text evidence="2">The sequence shown here is derived from an EMBL/GenBank/DDBJ whole genome shotgun (WGS) entry which is preliminary data.</text>
</comment>
<reference evidence="2 3" key="1">
    <citation type="submission" date="2019-08" db="EMBL/GenBank/DDBJ databases">
        <title>Draft genome sequences of two oriental melons (Cucumis melo L. var makuwa).</title>
        <authorList>
            <person name="Kwon S.-Y."/>
        </authorList>
    </citation>
    <scope>NUCLEOTIDE SEQUENCE [LARGE SCALE GENOMIC DNA]</scope>
    <source>
        <strain evidence="3">cv. SW 3</strain>
        <tissue evidence="2">Leaf</tissue>
    </source>
</reference>
<organism evidence="2 3">
    <name type="scientific">Cucumis melo var. makuwa</name>
    <name type="common">Oriental melon</name>
    <dbReference type="NCBI Taxonomy" id="1194695"/>
    <lineage>
        <taxon>Eukaryota</taxon>
        <taxon>Viridiplantae</taxon>
        <taxon>Streptophyta</taxon>
        <taxon>Embryophyta</taxon>
        <taxon>Tracheophyta</taxon>
        <taxon>Spermatophyta</taxon>
        <taxon>Magnoliopsida</taxon>
        <taxon>eudicotyledons</taxon>
        <taxon>Gunneridae</taxon>
        <taxon>Pentapetalae</taxon>
        <taxon>rosids</taxon>
        <taxon>fabids</taxon>
        <taxon>Cucurbitales</taxon>
        <taxon>Cucurbitaceae</taxon>
        <taxon>Benincaseae</taxon>
        <taxon>Cucumis</taxon>
    </lineage>
</organism>
<evidence type="ECO:0000313" key="3">
    <source>
        <dbReference type="Proteomes" id="UP000321393"/>
    </source>
</evidence>
<feature type="region of interest" description="Disordered" evidence="1">
    <location>
        <begin position="54"/>
        <end position="91"/>
    </location>
</feature>
<dbReference type="GO" id="GO:0051301">
    <property type="term" value="P:cell division"/>
    <property type="evidence" value="ECO:0007669"/>
    <property type="project" value="UniProtKB-KW"/>
</dbReference>
<evidence type="ECO:0000256" key="1">
    <source>
        <dbReference type="SAM" id="MobiDB-lite"/>
    </source>
</evidence>
<feature type="compositionally biased region" description="Basic and acidic residues" evidence="1">
    <location>
        <begin position="58"/>
        <end position="80"/>
    </location>
</feature>
<proteinExistence type="predicted"/>
<protein>
    <submittedName>
        <fullName evidence="2">Cell division protein ftsH</fullName>
    </submittedName>
</protein>
<gene>
    <name evidence="2" type="ORF">E6C27_scaffold285G003940</name>
</gene>
<dbReference type="EMBL" id="SSTE01019907">
    <property type="protein sequence ID" value="KAA0035692.1"/>
    <property type="molecule type" value="Genomic_DNA"/>
</dbReference>
<dbReference type="Proteomes" id="UP000321393">
    <property type="component" value="Unassembled WGS sequence"/>
</dbReference>
<sequence length="184" mass="21994">MIDDIEDEERYEEAINYEPLQAVYPNDGEHELRGPTGTQIVLYEEKKYVKPDVVFETPETKMPTHDRGEESYMNERDRSSDIPPNELSEFDESWKNEEQKLCRKKMFPDEDFVEQSTFHERKSTNETEKRFQKGEYSILYPKHGKNWSFLSFPYPPPNRPLGIVEDILVQVKRKFLVDFYVLKK</sequence>
<name>A0A5A7SWP5_CUCMM</name>
<dbReference type="AlphaFoldDB" id="A0A5A7SWP5"/>
<keyword evidence="2" id="KW-0132">Cell division</keyword>